<evidence type="ECO:0000313" key="1">
    <source>
        <dbReference type="EMBL" id="NIA55920.1"/>
    </source>
</evidence>
<organism evidence="1 2">
    <name type="scientific">Telluria antibiotica</name>
    <dbReference type="NCBI Taxonomy" id="2717319"/>
    <lineage>
        <taxon>Bacteria</taxon>
        <taxon>Pseudomonadati</taxon>
        <taxon>Pseudomonadota</taxon>
        <taxon>Betaproteobacteria</taxon>
        <taxon>Burkholderiales</taxon>
        <taxon>Oxalobacteraceae</taxon>
        <taxon>Telluria group</taxon>
        <taxon>Telluria</taxon>
    </lineage>
</organism>
<dbReference type="EMBL" id="JAAQOM010000012">
    <property type="protein sequence ID" value="NIA55920.1"/>
    <property type="molecule type" value="Genomic_DNA"/>
</dbReference>
<name>A0ABX0PFW2_9BURK</name>
<dbReference type="InterPro" id="IPR013394">
    <property type="entry name" value="T3SS_HrpB1/HrpK"/>
</dbReference>
<protein>
    <submittedName>
        <fullName evidence="1">HrpB1 family type III secretion system apparatus protein</fullName>
    </submittedName>
</protein>
<reference evidence="1 2" key="1">
    <citation type="submission" date="2020-03" db="EMBL/GenBank/DDBJ databases">
        <title>Genome sequence of strain Massilia sp. TW-1.</title>
        <authorList>
            <person name="Chaudhary D.K."/>
        </authorList>
    </citation>
    <scope>NUCLEOTIDE SEQUENCE [LARGE SCALE GENOMIC DNA]</scope>
    <source>
        <strain evidence="1 2">TW-1</strain>
    </source>
</reference>
<accession>A0ABX0PFW2</accession>
<comment type="caution">
    <text evidence="1">The sequence shown here is derived from an EMBL/GenBank/DDBJ whole genome shotgun (WGS) entry which is preliminary data.</text>
</comment>
<dbReference type="Pfam" id="PF09613">
    <property type="entry name" value="HrpB1_HrpK"/>
    <property type="match status" value="1"/>
</dbReference>
<sequence length="154" mass="16853">MNDYSNCDRVVVTGLIEVLMAGIKHGKLAESDALLAALRVLRPRFRELDTFDVWLLMKRKRYIEATQVLRNLHGSSADMQNLPICTALQAMCLYASGDDAWRISANEVLTRNDDPEAVALVNLLFGKAPDAGPEPAAVPAPVAADLAPAYYLRA</sequence>
<proteinExistence type="predicted"/>
<gene>
    <name evidence="1" type="ORF">HAV22_19995</name>
</gene>
<dbReference type="Proteomes" id="UP000716322">
    <property type="component" value="Unassembled WGS sequence"/>
</dbReference>
<keyword evidence="2" id="KW-1185">Reference proteome</keyword>
<evidence type="ECO:0000313" key="2">
    <source>
        <dbReference type="Proteomes" id="UP000716322"/>
    </source>
</evidence>
<dbReference type="RefSeq" id="WP_166861517.1">
    <property type="nucleotide sequence ID" value="NZ_JAAQOM010000012.1"/>
</dbReference>